<dbReference type="InterPro" id="IPR005119">
    <property type="entry name" value="LysR_subst-bd"/>
</dbReference>
<feature type="region of interest" description="Disordered" evidence="6">
    <location>
        <begin position="282"/>
        <end position="304"/>
    </location>
</feature>
<dbReference type="Gene3D" id="1.10.10.10">
    <property type="entry name" value="Winged helix-like DNA-binding domain superfamily/Winged helix DNA-binding domain"/>
    <property type="match status" value="1"/>
</dbReference>
<feature type="domain" description="HTH lysR-type" evidence="7">
    <location>
        <begin position="1"/>
        <end position="58"/>
    </location>
</feature>
<comment type="caution">
    <text evidence="8">The sequence shown here is derived from an EMBL/GenBank/DDBJ whole genome shotgun (WGS) entry which is preliminary data.</text>
</comment>
<dbReference type="Pfam" id="PF00126">
    <property type="entry name" value="HTH_1"/>
    <property type="match status" value="1"/>
</dbReference>
<dbReference type="InterPro" id="IPR000847">
    <property type="entry name" value="LysR_HTH_N"/>
</dbReference>
<proteinExistence type="inferred from homology"/>
<evidence type="ECO:0000256" key="5">
    <source>
        <dbReference type="ARBA" id="ARBA00023163"/>
    </source>
</evidence>
<dbReference type="GO" id="GO:0003677">
    <property type="term" value="F:DNA binding"/>
    <property type="evidence" value="ECO:0007669"/>
    <property type="project" value="UniProtKB-KW"/>
</dbReference>
<evidence type="ECO:0000256" key="6">
    <source>
        <dbReference type="SAM" id="MobiDB-lite"/>
    </source>
</evidence>
<evidence type="ECO:0000313" key="9">
    <source>
        <dbReference type="Proteomes" id="UP000267400"/>
    </source>
</evidence>
<dbReference type="Pfam" id="PF03466">
    <property type="entry name" value="LysR_substrate"/>
    <property type="match status" value="1"/>
</dbReference>
<dbReference type="SUPFAM" id="SSF46785">
    <property type="entry name" value="Winged helix' DNA-binding domain"/>
    <property type="match status" value="1"/>
</dbReference>
<dbReference type="SUPFAM" id="SSF53850">
    <property type="entry name" value="Periplasmic binding protein-like II"/>
    <property type="match status" value="1"/>
</dbReference>
<evidence type="ECO:0000256" key="1">
    <source>
        <dbReference type="ARBA" id="ARBA00009437"/>
    </source>
</evidence>
<keyword evidence="9" id="KW-1185">Reference proteome</keyword>
<accession>A0A431UYG0</accession>
<reference evidence="8 9" key="1">
    <citation type="submission" date="2018-12" db="EMBL/GenBank/DDBJ databases">
        <authorList>
            <person name="Yu L."/>
        </authorList>
    </citation>
    <scope>NUCLEOTIDE SEQUENCE [LARGE SCALE GENOMIC DNA]</scope>
    <source>
        <strain evidence="8 9">11S</strain>
    </source>
</reference>
<dbReference type="EMBL" id="RXNS01000025">
    <property type="protein sequence ID" value="RTQ98340.1"/>
    <property type="molecule type" value="Genomic_DNA"/>
</dbReference>
<dbReference type="Proteomes" id="UP000267400">
    <property type="component" value="Unassembled WGS sequence"/>
</dbReference>
<dbReference type="FunFam" id="1.10.10.10:FF:000001">
    <property type="entry name" value="LysR family transcriptional regulator"/>
    <property type="match status" value="1"/>
</dbReference>
<keyword evidence="2" id="KW-0805">Transcription regulation</keyword>
<dbReference type="PANTHER" id="PTHR30346:SF26">
    <property type="entry name" value="HYDROGEN PEROXIDE-INDUCIBLE GENES ACTIVATOR"/>
    <property type="match status" value="1"/>
</dbReference>
<dbReference type="GO" id="GO:0032993">
    <property type="term" value="C:protein-DNA complex"/>
    <property type="evidence" value="ECO:0007669"/>
    <property type="project" value="TreeGrafter"/>
</dbReference>
<protein>
    <submittedName>
        <fullName evidence="8">LysR family transcriptional regulator</fullName>
    </submittedName>
</protein>
<organism evidence="8 9">
    <name type="scientific">Halomonas nitroreducens</name>
    <dbReference type="NCBI Taxonomy" id="447425"/>
    <lineage>
        <taxon>Bacteria</taxon>
        <taxon>Pseudomonadati</taxon>
        <taxon>Pseudomonadota</taxon>
        <taxon>Gammaproteobacteria</taxon>
        <taxon>Oceanospirillales</taxon>
        <taxon>Halomonadaceae</taxon>
        <taxon>Halomonas</taxon>
    </lineage>
</organism>
<dbReference type="CDD" id="cd05466">
    <property type="entry name" value="PBP2_LTTR_substrate"/>
    <property type="match status" value="1"/>
</dbReference>
<gene>
    <name evidence="8" type="ORF">EKG36_19115</name>
</gene>
<keyword evidence="5" id="KW-0804">Transcription</keyword>
<evidence type="ECO:0000256" key="2">
    <source>
        <dbReference type="ARBA" id="ARBA00023015"/>
    </source>
</evidence>
<keyword evidence="3" id="KW-0238">DNA-binding</keyword>
<dbReference type="PANTHER" id="PTHR30346">
    <property type="entry name" value="TRANSCRIPTIONAL DUAL REGULATOR HCAR-RELATED"/>
    <property type="match status" value="1"/>
</dbReference>
<dbReference type="RefSeq" id="WP_126486873.1">
    <property type="nucleotide sequence ID" value="NZ_RXNS01000025.1"/>
</dbReference>
<dbReference type="PRINTS" id="PR00039">
    <property type="entry name" value="HTHLYSR"/>
</dbReference>
<dbReference type="PROSITE" id="PS50931">
    <property type="entry name" value="HTH_LYSR"/>
    <property type="match status" value="1"/>
</dbReference>
<comment type="similarity">
    <text evidence="1">Belongs to the LysR transcriptional regulatory family.</text>
</comment>
<dbReference type="InterPro" id="IPR036390">
    <property type="entry name" value="WH_DNA-bd_sf"/>
</dbReference>
<dbReference type="Gene3D" id="3.40.190.10">
    <property type="entry name" value="Periplasmic binding protein-like II"/>
    <property type="match status" value="2"/>
</dbReference>
<dbReference type="InterPro" id="IPR036388">
    <property type="entry name" value="WH-like_DNA-bd_sf"/>
</dbReference>
<sequence>MDIRSLRYFIAAYECGSISGASRRCHVAQPSVSTAIQQLEARLGVRLLERHRQGITATEAGHRLYPLAMRLSAELRAIDGLFRTSTPATPVRLGLMRSLGAHRMSRLLKEYVNRVEGLALTLVNPEEPCDARIVRAEERDAREHFQPIWHDDYVIALPAGHPLTLKARLALEDLDGLPFIWRHPCAAMDKLGKALDAAGLSCQVRARLRTIEYAQGLVAAGVGASLVPAWPQILGDRELGCRPLAEDAFHEVIGIAWSEQTPSSALAPLLALAKASWEAADQAGSGASISRPRATAASWERPSP</sequence>
<name>A0A431UYG0_9GAMM</name>
<evidence type="ECO:0000313" key="8">
    <source>
        <dbReference type="EMBL" id="RTQ98340.1"/>
    </source>
</evidence>
<dbReference type="GO" id="GO:0003700">
    <property type="term" value="F:DNA-binding transcription factor activity"/>
    <property type="evidence" value="ECO:0007669"/>
    <property type="project" value="InterPro"/>
</dbReference>
<dbReference type="OrthoDB" id="6624490at2"/>
<evidence type="ECO:0000259" key="7">
    <source>
        <dbReference type="PROSITE" id="PS50931"/>
    </source>
</evidence>
<dbReference type="AlphaFoldDB" id="A0A431UYG0"/>
<keyword evidence="4" id="KW-0010">Activator</keyword>
<evidence type="ECO:0000256" key="4">
    <source>
        <dbReference type="ARBA" id="ARBA00023159"/>
    </source>
</evidence>
<evidence type="ECO:0000256" key="3">
    <source>
        <dbReference type="ARBA" id="ARBA00023125"/>
    </source>
</evidence>